<keyword evidence="1" id="KW-0812">Transmembrane</keyword>
<keyword evidence="1" id="KW-0472">Membrane</keyword>
<evidence type="ECO:0000256" key="1">
    <source>
        <dbReference type="SAM" id="Phobius"/>
    </source>
</evidence>
<keyword evidence="1" id="KW-1133">Transmembrane helix</keyword>
<organism evidence="2 3">
    <name type="scientific">Vibrio tubiashii</name>
    <dbReference type="NCBI Taxonomy" id="29498"/>
    <lineage>
        <taxon>Bacteria</taxon>
        <taxon>Pseudomonadati</taxon>
        <taxon>Pseudomonadota</taxon>
        <taxon>Gammaproteobacteria</taxon>
        <taxon>Vibrionales</taxon>
        <taxon>Vibrionaceae</taxon>
        <taxon>Vibrio</taxon>
        <taxon>Vibrio oreintalis group</taxon>
    </lineage>
</organism>
<evidence type="ECO:0000313" key="3">
    <source>
        <dbReference type="Proteomes" id="UP000572722"/>
    </source>
</evidence>
<proteinExistence type="predicted"/>
<sequence length="637" mass="72844">MPESNKNQDLKVHIVIKLYHSMGKWAKSNIPYLWEVPVEILLTLTMMKREPKFRYVPHICALLLSILAFSGLFSIYQSQASYELTNRFSAYSLLNSEEPSPISYSKTINSLLTIESIDELEYKIPTNGLKIEPCGLIHSFFGVCKETSLYGSTNEKDIIFDSVSSGIAITDAYRASVLHKNVSNSFIGSNSYYSFLDIRNINNGIISTLGSKNVIRVNNSNNSSIILTSENPLKWGDFLRWYYTPSDSRIDNHHFMSLSKTLEISGYSDFKKHVLKNEIIRKTTRESGRQIYDNLVHPFIRNKWFESRRTEEHKKNNFSSLPLLEPRYAKDINWSPLNFTNNSCSNHNRACFSDNDKLLTVNRIELRELKRTDILSYGELTGVIYGISDSNISLQHSRLGFPIWISGIKGNVNFINKSSKGNQKSHVNKKYLTIFKQREYDNKESFDQIRTTLKSGYPHFKSNYFVGFSNLNLKLLKQKAKNKEHIKSDVSFYKSVKNSIIEANVTSLDFKGNVYNSLLILDSNVRVKGKIMSSVIMPFKNDLTCDEIGAMQANKTLFIDSLCEEVPSISAKQFAAFLLSIKESEIKNNEAAFYSKYNEVRSRIKNLNDEEILALSKKFAKDSVTIGGLYDYITSVN</sequence>
<gene>
    <name evidence="2" type="ORF">F0237_01185</name>
</gene>
<feature type="transmembrane region" description="Helical" evidence="1">
    <location>
        <begin position="55"/>
        <end position="76"/>
    </location>
</feature>
<accession>A0AAE5GM70</accession>
<dbReference type="EMBL" id="VTXO01000001">
    <property type="protein sequence ID" value="NOI79256.1"/>
    <property type="molecule type" value="Genomic_DNA"/>
</dbReference>
<comment type="caution">
    <text evidence="2">The sequence shown here is derived from an EMBL/GenBank/DDBJ whole genome shotgun (WGS) entry which is preliminary data.</text>
</comment>
<dbReference type="AlphaFoldDB" id="A0AAE5GM70"/>
<protein>
    <submittedName>
        <fullName evidence="2">Uncharacterized protein</fullName>
    </submittedName>
</protein>
<name>A0AAE5GM70_9VIBR</name>
<dbReference type="Proteomes" id="UP000572722">
    <property type="component" value="Unassembled WGS sequence"/>
</dbReference>
<reference evidence="2 3" key="1">
    <citation type="submission" date="2019-08" db="EMBL/GenBank/DDBJ databases">
        <title>Draft genome sequencing and comparative genomics of hatchery-associated Vibrios.</title>
        <authorList>
            <person name="Kehlet-Delgado H."/>
            <person name="Mueller R.S."/>
        </authorList>
    </citation>
    <scope>NUCLEOTIDE SEQUENCE [LARGE SCALE GENOMIC DNA]</scope>
    <source>
        <strain evidence="2 3">01-65-5-1</strain>
    </source>
</reference>
<evidence type="ECO:0000313" key="2">
    <source>
        <dbReference type="EMBL" id="NOI79256.1"/>
    </source>
</evidence>
<dbReference type="RefSeq" id="WP_171320038.1">
    <property type="nucleotide sequence ID" value="NZ_VTXO01000001.1"/>
</dbReference>